<keyword evidence="2" id="KW-1185">Reference proteome</keyword>
<proteinExistence type="predicted"/>
<name>A0ACD4C527_9BACI</name>
<gene>
    <name evidence="1" type="ORF">N5C46_17110</name>
</gene>
<reference evidence="1" key="1">
    <citation type="submission" date="2022-09" db="EMBL/GenBank/DDBJ databases">
        <title>Complete genome sequence of Rossellomorea vietnamensis strain RL-WG62, a newly isolated PGPR with the potential for plant salinity stress alleviation.</title>
        <authorList>
            <person name="Ren L."/>
            <person name="Wang G."/>
            <person name="Hu H."/>
        </authorList>
    </citation>
    <scope>NUCLEOTIDE SEQUENCE</scope>
    <source>
        <strain evidence="1">RL-WG62</strain>
    </source>
</reference>
<accession>A0ACD4C527</accession>
<sequence length="343" mass="37879">MDVKRKPFGEMDGHEVDSYTLLNDSGMELTFITYGGAITNILAPDREGKCENVVLGFDTLQQYVEHEHYYGALIGRVAGRIGGAGYSSNGKRVELTVNESGNHLHGGDKGFNRVIWTVEEVTVGRDEVSVRLFHLSSDGEEGYPGNVKVDVTYTLTNENEIMITYRAVPDRDTPINMTSHSYFNLSGDYKGDILSHRLKMDAKEILELSGDNVPTGKLIPVKGTPFDFREGRTILDGMKSGLEEGYDHAFVLNNEDGVISLSHEKSGRGMTVETDQESVVLYTGNHLTGELLTGGVTGRNHLGLCLETQGYPDAINHPHFPSVLVKKGEEYSASTTYRFFVEE</sequence>
<evidence type="ECO:0000313" key="2">
    <source>
        <dbReference type="Proteomes" id="UP001064027"/>
    </source>
</evidence>
<protein>
    <submittedName>
        <fullName evidence="1">Galactose mutarotase</fullName>
    </submittedName>
</protein>
<dbReference type="EMBL" id="CP104558">
    <property type="protein sequence ID" value="UXH43369.1"/>
    <property type="molecule type" value="Genomic_DNA"/>
</dbReference>
<organism evidence="1 2">
    <name type="scientific">Rossellomorea vietnamensis</name>
    <dbReference type="NCBI Taxonomy" id="218284"/>
    <lineage>
        <taxon>Bacteria</taxon>
        <taxon>Bacillati</taxon>
        <taxon>Bacillota</taxon>
        <taxon>Bacilli</taxon>
        <taxon>Bacillales</taxon>
        <taxon>Bacillaceae</taxon>
        <taxon>Rossellomorea</taxon>
    </lineage>
</organism>
<dbReference type="Proteomes" id="UP001064027">
    <property type="component" value="Chromosome"/>
</dbReference>
<evidence type="ECO:0000313" key="1">
    <source>
        <dbReference type="EMBL" id="UXH43369.1"/>
    </source>
</evidence>